<dbReference type="Pfam" id="PF07317">
    <property type="entry name" value="PilZN"/>
    <property type="match status" value="1"/>
</dbReference>
<feature type="domain" description="PilZ" evidence="1">
    <location>
        <begin position="136"/>
        <end position="248"/>
    </location>
</feature>
<dbReference type="EMBL" id="WWCJ01000008">
    <property type="protein sequence ID" value="MYN02974.1"/>
    <property type="molecule type" value="Genomic_DNA"/>
</dbReference>
<dbReference type="InterPro" id="IPR009926">
    <property type="entry name" value="T3SS_YcgR_PilZN"/>
</dbReference>
<gene>
    <name evidence="3" type="ORF">GTP41_12770</name>
</gene>
<dbReference type="SUPFAM" id="SSF141371">
    <property type="entry name" value="PilZ domain-like"/>
    <property type="match status" value="1"/>
</dbReference>
<keyword evidence="4" id="KW-1185">Reference proteome</keyword>
<evidence type="ECO:0000259" key="2">
    <source>
        <dbReference type="Pfam" id="PF07317"/>
    </source>
</evidence>
<comment type="caution">
    <text evidence="3">The sequence shown here is derived from an EMBL/GenBank/DDBJ whole genome shotgun (WGS) entry which is preliminary data.</text>
</comment>
<evidence type="ECO:0000259" key="1">
    <source>
        <dbReference type="Pfam" id="PF07238"/>
    </source>
</evidence>
<evidence type="ECO:0000313" key="4">
    <source>
        <dbReference type="Proteomes" id="UP000448575"/>
    </source>
</evidence>
<dbReference type="InterPro" id="IPR009875">
    <property type="entry name" value="PilZ_domain"/>
</dbReference>
<dbReference type="Proteomes" id="UP000448575">
    <property type="component" value="Unassembled WGS sequence"/>
</dbReference>
<reference evidence="3 4" key="1">
    <citation type="submission" date="2019-12" db="EMBL/GenBank/DDBJ databases">
        <title>Novel species isolated from a subtropical stream in China.</title>
        <authorList>
            <person name="Lu H."/>
        </authorList>
    </citation>
    <scope>NUCLEOTIDE SEQUENCE [LARGE SCALE GENOMIC DNA]</scope>
    <source>
        <strain evidence="3 4">DS3</strain>
    </source>
</reference>
<feature type="domain" description="Type III secretion system flagellar brake protein YcgR PilZN" evidence="2">
    <location>
        <begin position="34"/>
        <end position="119"/>
    </location>
</feature>
<protein>
    <submittedName>
        <fullName evidence="3">PilZ domain-containing protein</fullName>
    </submittedName>
</protein>
<dbReference type="Gene3D" id="2.40.10.220">
    <property type="entry name" value="predicted glycosyltransferase like domains"/>
    <property type="match status" value="1"/>
</dbReference>
<name>A0A6N9HHD5_9BURK</name>
<evidence type="ECO:0000313" key="3">
    <source>
        <dbReference type="EMBL" id="MYN02974.1"/>
    </source>
</evidence>
<proteinExistence type="predicted"/>
<sequence>MLLNEPTAVHIRKGPPRLQDAIPPFLATAGSYDMEGEDDIGDALTLLAEHGDAISMYASGSREPILGRILSVDPEQPHFVMELNEGAVLPPGKITFVAVLRNAKLQFKLGKTDWDSVPGKPQLIPMVFPETCQVLNRRAHERAEAPLGANFSATFVLNGNPHEVAVYDLSLGGIGLRGAKSDVKGLLKGRKLLEVQLEFGEDNIYVTDLEVRFTCAYRSFLMGEQVHVGCKFMNLAPELEAEIKSIMEQIRDAPR</sequence>
<dbReference type="Pfam" id="PF07238">
    <property type="entry name" value="PilZ"/>
    <property type="match status" value="1"/>
</dbReference>
<dbReference type="AlphaFoldDB" id="A0A6N9HHD5"/>
<accession>A0A6N9HHD5</accession>
<organism evidence="3 4">
    <name type="scientific">Pseudoduganella guangdongensis</name>
    <dbReference type="NCBI Taxonomy" id="2692179"/>
    <lineage>
        <taxon>Bacteria</taxon>
        <taxon>Pseudomonadati</taxon>
        <taxon>Pseudomonadota</taxon>
        <taxon>Betaproteobacteria</taxon>
        <taxon>Burkholderiales</taxon>
        <taxon>Oxalobacteraceae</taxon>
        <taxon>Telluria group</taxon>
        <taxon>Pseudoduganella</taxon>
    </lineage>
</organism>
<dbReference type="GO" id="GO:0035438">
    <property type="term" value="F:cyclic-di-GMP binding"/>
    <property type="evidence" value="ECO:0007669"/>
    <property type="project" value="InterPro"/>
</dbReference>